<dbReference type="AlphaFoldDB" id="A0AAE0ZXQ8"/>
<sequence length="96" mass="11115">MTVFVDLMQPYDKIWCCSLLLKLHTFRVNPHTLQRQKWPVQHLLEPLESAGAALAGKTQRRNVTEDQPAHIPERIERVGNMRNYVGSNLDATLFFL</sequence>
<name>A0AAE0ZXQ8_9GAST</name>
<dbReference type="Proteomes" id="UP001283361">
    <property type="component" value="Unassembled WGS sequence"/>
</dbReference>
<gene>
    <name evidence="1" type="ORF">RRG08_021725</name>
</gene>
<evidence type="ECO:0000313" key="2">
    <source>
        <dbReference type="Proteomes" id="UP001283361"/>
    </source>
</evidence>
<organism evidence="1 2">
    <name type="scientific">Elysia crispata</name>
    <name type="common">lettuce slug</name>
    <dbReference type="NCBI Taxonomy" id="231223"/>
    <lineage>
        <taxon>Eukaryota</taxon>
        <taxon>Metazoa</taxon>
        <taxon>Spiralia</taxon>
        <taxon>Lophotrochozoa</taxon>
        <taxon>Mollusca</taxon>
        <taxon>Gastropoda</taxon>
        <taxon>Heterobranchia</taxon>
        <taxon>Euthyneura</taxon>
        <taxon>Panpulmonata</taxon>
        <taxon>Sacoglossa</taxon>
        <taxon>Placobranchoidea</taxon>
        <taxon>Plakobranchidae</taxon>
        <taxon>Elysia</taxon>
    </lineage>
</organism>
<comment type="caution">
    <text evidence="1">The sequence shown here is derived from an EMBL/GenBank/DDBJ whole genome shotgun (WGS) entry which is preliminary data.</text>
</comment>
<accession>A0AAE0ZXQ8</accession>
<reference evidence="1" key="1">
    <citation type="journal article" date="2023" name="G3 (Bethesda)">
        <title>A reference genome for the long-term kleptoplast-retaining sea slug Elysia crispata morphotype clarki.</title>
        <authorList>
            <person name="Eastman K.E."/>
            <person name="Pendleton A.L."/>
            <person name="Shaikh M.A."/>
            <person name="Suttiyut T."/>
            <person name="Ogas R."/>
            <person name="Tomko P."/>
            <person name="Gavelis G."/>
            <person name="Widhalm J.R."/>
            <person name="Wisecaver J.H."/>
        </authorList>
    </citation>
    <scope>NUCLEOTIDE SEQUENCE</scope>
    <source>
        <strain evidence="1">ECLA1</strain>
    </source>
</reference>
<protein>
    <submittedName>
        <fullName evidence="1">Uncharacterized protein</fullName>
    </submittedName>
</protein>
<proteinExistence type="predicted"/>
<evidence type="ECO:0000313" key="1">
    <source>
        <dbReference type="EMBL" id="KAK3777609.1"/>
    </source>
</evidence>
<keyword evidence="2" id="KW-1185">Reference proteome</keyword>
<dbReference type="EMBL" id="JAWDGP010003066">
    <property type="protein sequence ID" value="KAK3777609.1"/>
    <property type="molecule type" value="Genomic_DNA"/>
</dbReference>